<protein>
    <submittedName>
        <fullName evidence="1">Uncharacterized protein</fullName>
    </submittedName>
</protein>
<sequence>MFYLENISFKTSIQEGNMKSLFLGIFFALFVSGCSERVISGHGYSRTVFQCRLYDGTIIYVDNLEECKQDKCKQDNKITEEVIAGEPLSIHESHEESLSKEVEDIKEQYQTERCNSFRNSDPRGWCRSSCRKAYSDTGFCMLFDP</sequence>
<proteinExistence type="predicted"/>
<organism evidence="1 2">
    <name type="scientific">Candidatus Campbellbacteria bacterium RIFCSPLOWO2_01_FULL_34_15</name>
    <dbReference type="NCBI Taxonomy" id="1797579"/>
    <lineage>
        <taxon>Bacteria</taxon>
        <taxon>Candidatus Campbelliibacteriota</taxon>
    </lineage>
</organism>
<dbReference type="STRING" id="1797579.A2996_01680"/>
<gene>
    <name evidence="1" type="ORF">A2996_01680</name>
</gene>
<accession>A0A1F5EMG7</accession>
<name>A0A1F5EMG7_9BACT</name>
<dbReference type="AlphaFoldDB" id="A0A1F5EMG7"/>
<dbReference type="Proteomes" id="UP000176865">
    <property type="component" value="Unassembled WGS sequence"/>
</dbReference>
<reference evidence="1 2" key="1">
    <citation type="journal article" date="2016" name="Nat. Commun.">
        <title>Thousands of microbial genomes shed light on interconnected biogeochemical processes in an aquifer system.</title>
        <authorList>
            <person name="Anantharaman K."/>
            <person name="Brown C.T."/>
            <person name="Hug L.A."/>
            <person name="Sharon I."/>
            <person name="Castelle C.J."/>
            <person name="Probst A.J."/>
            <person name="Thomas B.C."/>
            <person name="Singh A."/>
            <person name="Wilkins M.J."/>
            <person name="Karaoz U."/>
            <person name="Brodie E.L."/>
            <person name="Williams K.H."/>
            <person name="Hubbard S.S."/>
            <person name="Banfield J.F."/>
        </authorList>
    </citation>
    <scope>NUCLEOTIDE SEQUENCE [LARGE SCALE GENOMIC DNA]</scope>
</reference>
<comment type="caution">
    <text evidence="1">The sequence shown here is derived from an EMBL/GenBank/DDBJ whole genome shotgun (WGS) entry which is preliminary data.</text>
</comment>
<evidence type="ECO:0000313" key="2">
    <source>
        <dbReference type="Proteomes" id="UP000176865"/>
    </source>
</evidence>
<dbReference type="EMBL" id="MFAB01000021">
    <property type="protein sequence ID" value="OGD68591.1"/>
    <property type="molecule type" value="Genomic_DNA"/>
</dbReference>
<evidence type="ECO:0000313" key="1">
    <source>
        <dbReference type="EMBL" id="OGD68591.1"/>
    </source>
</evidence>